<evidence type="ECO:0000256" key="4">
    <source>
        <dbReference type="ARBA" id="ARBA00022692"/>
    </source>
</evidence>
<comment type="catalytic activity">
    <reaction evidence="9">
        <text>Release of signal peptides from bacterial membrane prolipoproteins. Hydrolyzes -Xaa-Yaa-Zaa-|-(S,diacylglyceryl)Cys-, in which Xaa is hydrophobic (preferably Leu), and Yaa (Ala or Ser) and Zaa (Gly or Ala) have small, neutral side chains.</text>
        <dbReference type="EC" id="3.4.23.36"/>
    </reaction>
</comment>
<keyword evidence="3 9" id="KW-0645">Protease</keyword>
<evidence type="ECO:0000256" key="3">
    <source>
        <dbReference type="ARBA" id="ARBA00022670"/>
    </source>
</evidence>
<keyword evidence="6 9" id="KW-0378">Hydrolase</keyword>
<name>A0A2N1UMT1_9BACT</name>
<dbReference type="EC" id="3.4.23.36" evidence="9"/>
<proteinExistence type="inferred from homology"/>
<feature type="transmembrane region" description="Helical" evidence="9">
    <location>
        <begin position="88"/>
        <end position="109"/>
    </location>
</feature>
<gene>
    <name evidence="9" type="primary">lspA</name>
    <name evidence="11" type="ORF">CVV26_03080</name>
</gene>
<accession>A0A2N1UMT1</accession>
<evidence type="ECO:0000313" key="11">
    <source>
        <dbReference type="EMBL" id="PKL72075.1"/>
    </source>
</evidence>
<feature type="transmembrane region" description="Helical" evidence="9">
    <location>
        <begin position="9"/>
        <end position="30"/>
    </location>
</feature>
<evidence type="ECO:0000256" key="6">
    <source>
        <dbReference type="ARBA" id="ARBA00022801"/>
    </source>
</evidence>
<organism evidence="11 12">
    <name type="scientific">Candidatus Kuenenbacteria bacterium HGW-Kuenenbacteria-1</name>
    <dbReference type="NCBI Taxonomy" id="2013812"/>
    <lineage>
        <taxon>Bacteria</taxon>
        <taxon>Candidatus Kueneniibacteriota</taxon>
    </lineage>
</organism>
<evidence type="ECO:0000256" key="8">
    <source>
        <dbReference type="ARBA" id="ARBA00023136"/>
    </source>
</evidence>
<dbReference type="GO" id="GO:0005886">
    <property type="term" value="C:plasma membrane"/>
    <property type="evidence" value="ECO:0007669"/>
    <property type="project" value="UniProtKB-SubCell"/>
</dbReference>
<feature type="active site" evidence="9">
    <location>
        <position position="114"/>
    </location>
</feature>
<protein>
    <recommendedName>
        <fullName evidence="9">Lipoprotein signal peptidase</fullName>
        <ecNumber evidence="9">3.4.23.36</ecNumber>
    </recommendedName>
    <alternativeName>
        <fullName evidence="9">Prolipoprotein signal peptidase</fullName>
    </alternativeName>
    <alternativeName>
        <fullName evidence="9">Signal peptidase II</fullName>
        <shortName evidence="9">SPase II</shortName>
    </alternativeName>
</protein>
<dbReference type="GO" id="GO:0006508">
    <property type="term" value="P:proteolysis"/>
    <property type="evidence" value="ECO:0007669"/>
    <property type="project" value="UniProtKB-KW"/>
</dbReference>
<feature type="transmembrane region" description="Helical" evidence="9">
    <location>
        <begin position="115"/>
        <end position="139"/>
    </location>
</feature>
<comment type="caution">
    <text evidence="11">The sequence shown here is derived from an EMBL/GenBank/DDBJ whole genome shotgun (WGS) entry which is preliminary data.</text>
</comment>
<dbReference type="HAMAP" id="MF_00161">
    <property type="entry name" value="LspA"/>
    <property type="match status" value="1"/>
</dbReference>
<evidence type="ECO:0000256" key="2">
    <source>
        <dbReference type="ARBA" id="ARBA00022475"/>
    </source>
</evidence>
<comment type="subcellular location">
    <subcellularLocation>
        <location evidence="9">Cell membrane</location>
        <topology evidence="9">Multi-pass membrane protein</topology>
    </subcellularLocation>
</comment>
<reference evidence="11 12" key="1">
    <citation type="journal article" date="2017" name="ISME J.">
        <title>Potential for microbial H2 and metal transformations associated with novel bacteria and archaea in deep terrestrial subsurface sediments.</title>
        <authorList>
            <person name="Hernsdorf A.W."/>
            <person name="Amano Y."/>
            <person name="Miyakawa K."/>
            <person name="Ise K."/>
            <person name="Suzuki Y."/>
            <person name="Anantharaman K."/>
            <person name="Probst A."/>
            <person name="Burstein D."/>
            <person name="Thomas B.C."/>
            <person name="Banfield J.F."/>
        </authorList>
    </citation>
    <scope>NUCLEOTIDE SEQUENCE [LARGE SCALE GENOMIC DNA]</scope>
    <source>
        <strain evidence="11">HGW-Kuenenbacteria-1</strain>
    </source>
</reference>
<evidence type="ECO:0000256" key="1">
    <source>
        <dbReference type="ARBA" id="ARBA00006139"/>
    </source>
</evidence>
<comment type="function">
    <text evidence="9">This protein specifically catalyzes the removal of signal peptides from prolipoproteins.</text>
</comment>
<dbReference type="Proteomes" id="UP000233414">
    <property type="component" value="Unassembled WGS sequence"/>
</dbReference>
<dbReference type="Pfam" id="PF01252">
    <property type="entry name" value="Peptidase_A8"/>
    <property type="match status" value="1"/>
</dbReference>
<comment type="similarity">
    <text evidence="1 9 10">Belongs to the peptidase A8 family.</text>
</comment>
<dbReference type="UniPathway" id="UPA00665"/>
<dbReference type="PROSITE" id="PS00855">
    <property type="entry name" value="SPASE_II"/>
    <property type="match status" value="1"/>
</dbReference>
<keyword evidence="4 9" id="KW-0812">Transmembrane</keyword>
<dbReference type="GO" id="GO:0004190">
    <property type="term" value="F:aspartic-type endopeptidase activity"/>
    <property type="evidence" value="ECO:0007669"/>
    <property type="project" value="UniProtKB-UniRule"/>
</dbReference>
<comment type="pathway">
    <text evidence="9">Protein modification; lipoprotein biosynthesis (signal peptide cleavage).</text>
</comment>
<dbReference type="PRINTS" id="PR00781">
    <property type="entry name" value="LIPOSIGPTASE"/>
</dbReference>
<dbReference type="InterPro" id="IPR001872">
    <property type="entry name" value="Peptidase_A8"/>
</dbReference>
<keyword evidence="2 9" id="KW-1003">Cell membrane</keyword>
<evidence type="ECO:0000256" key="9">
    <source>
        <dbReference type="HAMAP-Rule" id="MF_00161"/>
    </source>
</evidence>
<evidence type="ECO:0000256" key="7">
    <source>
        <dbReference type="ARBA" id="ARBA00022989"/>
    </source>
</evidence>
<feature type="transmembrane region" description="Helical" evidence="9">
    <location>
        <begin position="50"/>
        <end position="76"/>
    </location>
</feature>
<evidence type="ECO:0000313" key="12">
    <source>
        <dbReference type="Proteomes" id="UP000233414"/>
    </source>
</evidence>
<dbReference type="PANTHER" id="PTHR33695">
    <property type="entry name" value="LIPOPROTEIN SIGNAL PEPTIDASE"/>
    <property type="match status" value="1"/>
</dbReference>
<keyword evidence="5 9" id="KW-0064">Aspartyl protease</keyword>
<feature type="active site" evidence="9">
    <location>
        <position position="128"/>
    </location>
</feature>
<keyword evidence="8 9" id="KW-0472">Membrane</keyword>
<keyword evidence="7 9" id="KW-1133">Transmembrane helix</keyword>
<evidence type="ECO:0000256" key="5">
    <source>
        <dbReference type="ARBA" id="ARBA00022750"/>
    </source>
</evidence>
<dbReference type="PANTHER" id="PTHR33695:SF1">
    <property type="entry name" value="LIPOPROTEIN SIGNAL PEPTIDASE"/>
    <property type="match status" value="1"/>
</dbReference>
<sequence>MIKSCFPQGLIIFFSLVLFFIDRFLKYFFLASNFSFNSRWLSLEVFKNSGVAFGFYLNLFIMYFLISLILLGLFFFLIKSYLKKDMTIVFALSLIIFGAFSNLIDRFLYNAVIDFIKFLFFPIFNLADLMILSGIGIIIKSKFNLI</sequence>
<dbReference type="AlphaFoldDB" id="A0A2N1UMT1"/>
<dbReference type="EMBL" id="PGYQ01000018">
    <property type="protein sequence ID" value="PKL72075.1"/>
    <property type="molecule type" value="Genomic_DNA"/>
</dbReference>
<evidence type="ECO:0000256" key="10">
    <source>
        <dbReference type="RuleBase" id="RU004181"/>
    </source>
</evidence>